<feature type="region of interest" description="Disordered" evidence="2">
    <location>
        <begin position="1288"/>
        <end position="1309"/>
    </location>
</feature>
<evidence type="ECO:0000313" key="5">
    <source>
        <dbReference type="Proteomes" id="UP000676565"/>
    </source>
</evidence>
<feature type="transmembrane region" description="Helical" evidence="3">
    <location>
        <begin position="171"/>
        <end position="191"/>
    </location>
</feature>
<feature type="compositionally biased region" description="Basic and acidic residues" evidence="2">
    <location>
        <begin position="1293"/>
        <end position="1309"/>
    </location>
</feature>
<evidence type="ECO:0000256" key="2">
    <source>
        <dbReference type="SAM" id="MobiDB-lite"/>
    </source>
</evidence>
<keyword evidence="3" id="KW-0812">Transmembrane</keyword>
<gene>
    <name evidence="4" type="ORF">J8F10_07935</name>
</gene>
<feature type="compositionally biased region" description="Pro residues" evidence="2">
    <location>
        <begin position="1247"/>
        <end position="1259"/>
    </location>
</feature>
<feature type="region of interest" description="Disordered" evidence="2">
    <location>
        <begin position="1229"/>
        <end position="1271"/>
    </location>
</feature>
<feature type="compositionally biased region" description="Basic and acidic residues" evidence="2">
    <location>
        <begin position="844"/>
        <end position="868"/>
    </location>
</feature>
<feature type="coiled-coil region" evidence="1">
    <location>
        <begin position="1036"/>
        <end position="1090"/>
    </location>
</feature>
<dbReference type="EMBL" id="JAGKQQ010000001">
    <property type="protein sequence ID" value="MBP3955209.1"/>
    <property type="molecule type" value="Genomic_DNA"/>
</dbReference>
<feature type="transmembrane region" description="Helical" evidence="3">
    <location>
        <begin position="34"/>
        <end position="57"/>
    </location>
</feature>
<accession>A0ABS5BNA1</accession>
<comment type="caution">
    <text evidence="4">The sequence shown here is derived from an EMBL/GenBank/DDBJ whole genome shotgun (WGS) entry which is preliminary data.</text>
</comment>
<evidence type="ECO:0000256" key="3">
    <source>
        <dbReference type="SAM" id="Phobius"/>
    </source>
</evidence>
<feature type="compositionally biased region" description="Basic and acidic residues" evidence="2">
    <location>
        <begin position="1229"/>
        <end position="1239"/>
    </location>
</feature>
<dbReference type="Proteomes" id="UP000676565">
    <property type="component" value="Unassembled WGS sequence"/>
</dbReference>
<keyword evidence="3" id="KW-0472">Membrane</keyword>
<feature type="region of interest" description="Disordered" evidence="2">
    <location>
        <begin position="844"/>
        <end position="880"/>
    </location>
</feature>
<evidence type="ECO:0008006" key="6">
    <source>
        <dbReference type="Google" id="ProtNLM"/>
    </source>
</evidence>
<sequence length="1355" mass="144986">MAKGLRMALLLRPPEERESLPVRLADLGRARKRVALAAGAFGFVGTVVGIATVSGLLDAAVHLSPFVRTLALVALLAAGGVAWARGIGRARRYRADALAVALELEDQFPSLNDALASAVSFLGTDDDGDAADDLPPKRTGVSNRLTASAVRVAERRAGRLPLDHLVPTGRCWWNGWLCGAAVAVAVPLALFDTDRAATAVARLADPFGTHPWPTKTRIEFLAPKEFPARIPKGEAFEFRFAVRDELAGPAVVSVRVKDGGEFEEPFPLARNNDPQVPGAAVVTARFDPSRVSSTFEVRVASNDAVTDWQTVTVVPPPRLVPLDGRPSPQFNITPPAYTHLPAVELPPGASVIEIPTGTVVRFRAATDVRLSAAVLAFAGDKSGVTSAAPLAHLAHLDPIAALGAQALANEMTADIPLTISEDGTRFSATFVPVLSGTYALKLTDDTGLTGTRTIKIDLTPDPVPKVALNQPVTGRDPSYLAPTASVVVRATADDPLYGVRGAFLEYRVGRDGPVRSIPLGAAGNYPVAALAGVVGGPAVVLTPPAGSLDASASVPVKVFLRDDGTPVRAGDLLVLRAAADDWDDVAVLKGRGRSAGEVEIRIAAPEAIDAWLQRELAAIRPELVRVREQQRDAKQKTLEVMPLPGGALAPADRDRLVGADQGQRQVTGKIADPAQGLRAKADLLRETVRANGLPKSNTTDRVEIVATELGRAADRDLGAAQQNLADALRLAGQSPKAGQEKELADYLRKAGRSQKNIEDTATALLDLLALWGGAGEIRSEARVQKDAILRQLVGNEQLKERVKEGKQNPADDEQRELDRAALRADQSADQARELIGRAANLAAEKDKQADDLRTQAAAKEKEAADLKRQAGATDNPVEKSSLNAQADAVAATAADLKAAAEKAEAEAKALRKGLEAAGGQGLADELRTAADLLRKNKQSGAETALRSAGGRLDALADALAEKEVDAVPELAKPKIQRRAADQLDALAGNVDSLRKRVETAARLADPVQRAETLKILGQEQDKLVERGREMLQKLTADKAEDAARDLRAALDRMEAARDDLEQGQPNTRSQREAVERLDAARDKLDLAAAQGGRQLSDEKRRKLADQVKSLLEKQRAAVAEANRIHGEVAKQKGWDKLLLTSYSDIDAVREKDIAIEVRKLAETDFAPLPVFARLLTDSAKAIDTAREKIKTRCDDADLAAAFDADLEALGDRKVIRPMELALRRLEQLADALKPDDKKPPTKKNNPPENPPKVPNPPANPNGGGEQDVIPPLAQLKVLRALQAELNDRTVQFAKDHPDPDKLTDGEKEELGELEQAQREIAELFEQMAKLFPSGEKEKDKNEKEKGAEAKEKTDP</sequence>
<evidence type="ECO:0000256" key="1">
    <source>
        <dbReference type="SAM" id="Coils"/>
    </source>
</evidence>
<feature type="compositionally biased region" description="Basic and acidic residues" evidence="2">
    <location>
        <begin position="1334"/>
        <end position="1355"/>
    </location>
</feature>
<keyword evidence="3" id="KW-1133">Transmembrane helix</keyword>
<reference evidence="4 5" key="1">
    <citation type="submission" date="2021-04" db="EMBL/GenBank/DDBJ databases">
        <authorList>
            <person name="Ivanova A."/>
        </authorList>
    </citation>
    <scope>NUCLEOTIDE SEQUENCE [LARGE SCALE GENOMIC DNA]</scope>
    <source>
        <strain evidence="4 5">G18</strain>
    </source>
</reference>
<dbReference type="RefSeq" id="WP_210653300.1">
    <property type="nucleotide sequence ID" value="NZ_JAGKQQ010000001.1"/>
</dbReference>
<name>A0ABS5BNA1_9BACT</name>
<protein>
    <recommendedName>
        <fullName evidence="6">DUF4175 family protein</fullName>
    </recommendedName>
</protein>
<feature type="region of interest" description="Disordered" evidence="2">
    <location>
        <begin position="1327"/>
        <end position="1355"/>
    </location>
</feature>
<organism evidence="4 5">
    <name type="scientific">Gemmata palustris</name>
    <dbReference type="NCBI Taxonomy" id="2822762"/>
    <lineage>
        <taxon>Bacteria</taxon>
        <taxon>Pseudomonadati</taxon>
        <taxon>Planctomycetota</taxon>
        <taxon>Planctomycetia</taxon>
        <taxon>Gemmatales</taxon>
        <taxon>Gemmataceae</taxon>
        <taxon>Gemmata</taxon>
    </lineage>
</organism>
<keyword evidence="5" id="KW-1185">Reference proteome</keyword>
<proteinExistence type="predicted"/>
<keyword evidence="1" id="KW-0175">Coiled coil</keyword>
<feature type="transmembrane region" description="Helical" evidence="3">
    <location>
        <begin position="63"/>
        <end position="84"/>
    </location>
</feature>
<evidence type="ECO:0000313" key="4">
    <source>
        <dbReference type="EMBL" id="MBP3955209.1"/>
    </source>
</evidence>